<dbReference type="AlphaFoldDB" id="A0A316HHL7"/>
<feature type="chain" id="PRO_5016395477" evidence="1">
    <location>
        <begin position="28"/>
        <end position="56"/>
    </location>
</feature>
<proteinExistence type="predicted"/>
<sequence length="56" mass="5966">MSKRMVVGLVLALAAFAAIWASGLASADESEKHVPSMNEFVPTADEIDTVRPPKPL</sequence>
<feature type="signal peptide" evidence="1">
    <location>
        <begin position="1"/>
        <end position="27"/>
    </location>
</feature>
<name>A0A316HHL7_9PSEU</name>
<keyword evidence="1" id="KW-0732">Signal</keyword>
<reference evidence="2 3" key="1">
    <citation type="submission" date="2018-05" db="EMBL/GenBank/DDBJ databases">
        <title>Genomic Encyclopedia of Type Strains, Phase IV (KMG-IV): sequencing the most valuable type-strain genomes for metagenomic binning, comparative biology and taxonomic classification.</title>
        <authorList>
            <person name="Goeker M."/>
        </authorList>
    </citation>
    <scope>NUCLEOTIDE SEQUENCE [LARGE SCALE GENOMIC DNA]</scope>
    <source>
        <strain evidence="2 3">DSM 45480</strain>
    </source>
</reference>
<evidence type="ECO:0000313" key="3">
    <source>
        <dbReference type="Proteomes" id="UP000246005"/>
    </source>
</evidence>
<organism evidence="2 3">
    <name type="scientific">Lentzea atacamensis</name>
    <dbReference type="NCBI Taxonomy" id="531938"/>
    <lineage>
        <taxon>Bacteria</taxon>
        <taxon>Bacillati</taxon>
        <taxon>Actinomycetota</taxon>
        <taxon>Actinomycetes</taxon>
        <taxon>Pseudonocardiales</taxon>
        <taxon>Pseudonocardiaceae</taxon>
        <taxon>Lentzea</taxon>
    </lineage>
</organism>
<dbReference type="Proteomes" id="UP000246005">
    <property type="component" value="Unassembled WGS sequence"/>
</dbReference>
<comment type="caution">
    <text evidence="2">The sequence shown here is derived from an EMBL/GenBank/DDBJ whole genome shotgun (WGS) entry which is preliminary data.</text>
</comment>
<dbReference type="EMBL" id="QGHB01000023">
    <property type="protein sequence ID" value="PWK80674.1"/>
    <property type="molecule type" value="Genomic_DNA"/>
</dbReference>
<gene>
    <name evidence="2" type="ORF">C8D88_12338</name>
</gene>
<evidence type="ECO:0000313" key="2">
    <source>
        <dbReference type="EMBL" id="PWK80674.1"/>
    </source>
</evidence>
<dbReference type="RefSeq" id="WP_170155363.1">
    <property type="nucleotide sequence ID" value="NZ_QGHB01000023.1"/>
</dbReference>
<evidence type="ECO:0000256" key="1">
    <source>
        <dbReference type="SAM" id="SignalP"/>
    </source>
</evidence>
<accession>A0A316HHL7</accession>
<protein>
    <submittedName>
        <fullName evidence="2">Uncharacterized protein</fullName>
    </submittedName>
</protein>